<comment type="caution">
    <text evidence="1">The sequence shown here is derived from an EMBL/GenBank/DDBJ whole genome shotgun (WGS) entry which is preliminary data.</text>
</comment>
<name>A0ACB8ALF2_9AGAM</name>
<accession>A0ACB8ALF2</accession>
<evidence type="ECO:0000313" key="1">
    <source>
        <dbReference type="EMBL" id="KAH7914214.1"/>
    </source>
</evidence>
<protein>
    <submittedName>
        <fullName evidence="1">Uncharacterized protein</fullName>
    </submittedName>
</protein>
<dbReference type="Proteomes" id="UP000790377">
    <property type="component" value="Unassembled WGS sequence"/>
</dbReference>
<dbReference type="EMBL" id="MU267617">
    <property type="protein sequence ID" value="KAH7914214.1"/>
    <property type="molecule type" value="Genomic_DNA"/>
</dbReference>
<proteinExistence type="predicted"/>
<keyword evidence="2" id="KW-1185">Reference proteome</keyword>
<sequence length="568" mass="64659">MSSVRIKKMPSGYSVLRDASLPQSPVIAEPFPRQSPESLTGGAELNSRNHDTNEPTRKPRMRRRTTSGASFDSHLSFRHPIVSRPRSGSRVVEHLRNSRKLSDTLSPLNHNALISTIYEASSKSRPSPSPRQPPKAGHIARGEETDVIQGSQAAVAMRMQHGDRTSGTREDVPAETETVPQIEELHHHDDIVEHLDVIDPQVSTVANLANAANAILIPPLHFYSRKPTVILSSPTRRQRIHDTEKGTNTNTNLDDMDDALDRHVEDVLTRRAKLKRTMQGVWSFLKTPMGIITGIYGFLVVFWGTALVLFLVKWIDFHNDNTQGFWIEVASQIECGLFTATGIGLIPPRALDTYRIYKIWWYKRQTRILREKAGLPQLFDIDDLPDPVYDPYYVHVLSEIEQRDLHHQQERFRKSQTWYRPHGTETHRAFPINMALWICLFIDGNSIFQIILSSCMWSMNRFERPPWTTGTLIPASFLCGIISAVLIWRGGQKTRRLKEVEETLRVALAMEKDERHQKASSKQIRPPSSSPETWKRPRESNGESMKPASIVTPAIDEHMIIPNITNLQ</sequence>
<evidence type="ECO:0000313" key="2">
    <source>
        <dbReference type="Proteomes" id="UP000790377"/>
    </source>
</evidence>
<organism evidence="1 2">
    <name type="scientific">Hygrophoropsis aurantiaca</name>
    <dbReference type="NCBI Taxonomy" id="72124"/>
    <lineage>
        <taxon>Eukaryota</taxon>
        <taxon>Fungi</taxon>
        <taxon>Dikarya</taxon>
        <taxon>Basidiomycota</taxon>
        <taxon>Agaricomycotina</taxon>
        <taxon>Agaricomycetes</taxon>
        <taxon>Agaricomycetidae</taxon>
        <taxon>Boletales</taxon>
        <taxon>Coniophorineae</taxon>
        <taxon>Hygrophoropsidaceae</taxon>
        <taxon>Hygrophoropsis</taxon>
    </lineage>
</organism>
<reference evidence="1" key="1">
    <citation type="journal article" date="2021" name="New Phytol.">
        <title>Evolutionary innovations through gain and loss of genes in the ectomycorrhizal Boletales.</title>
        <authorList>
            <person name="Wu G."/>
            <person name="Miyauchi S."/>
            <person name="Morin E."/>
            <person name="Kuo A."/>
            <person name="Drula E."/>
            <person name="Varga T."/>
            <person name="Kohler A."/>
            <person name="Feng B."/>
            <person name="Cao Y."/>
            <person name="Lipzen A."/>
            <person name="Daum C."/>
            <person name="Hundley H."/>
            <person name="Pangilinan J."/>
            <person name="Johnson J."/>
            <person name="Barry K."/>
            <person name="LaButti K."/>
            <person name="Ng V."/>
            <person name="Ahrendt S."/>
            <person name="Min B."/>
            <person name="Choi I.G."/>
            <person name="Park H."/>
            <person name="Plett J.M."/>
            <person name="Magnuson J."/>
            <person name="Spatafora J.W."/>
            <person name="Nagy L.G."/>
            <person name="Henrissat B."/>
            <person name="Grigoriev I.V."/>
            <person name="Yang Z.L."/>
            <person name="Xu J."/>
            <person name="Martin F.M."/>
        </authorList>
    </citation>
    <scope>NUCLEOTIDE SEQUENCE</scope>
    <source>
        <strain evidence="1">ATCC 28755</strain>
    </source>
</reference>
<gene>
    <name evidence="1" type="ORF">BJ138DRAFT_1000597</name>
</gene>